<dbReference type="Proteomes" id="UP001144313">
    <property type="component" value="Unassembled WGS sequence"/>
</dbReference>
<evidence type="ECO:0000259" key="3">
    <source>
        <dbReference type="Pfam" id="PF13579"/>
    </source>
</evidence>
<feature type="domain" description="Glycosyltransferase subfamily 4-like N-terminal" evidence="3">
    <location>
        <begin position="29"/>
        <end position="232"/>
    </location>
</feature>
<dbReference type="GO" id="GO:0016757">
    <property type="term" value="F:glycosyltransferase activity"/>
    <property type="evidence" value="ECO:0007669"/>
    <property type="project" value="UniProtKB-KW"/>
</dbReference>
<dbReference type="InterPro" id="IPR028098">
    <property type="entry name" value="Glyco_trans_4-like_N"/>
</dbReference>
<evidence type="ECO:0000256" key="1">
    <source>
        <dbReference type="ARBA" id="ARBA00022676"/>
    </source>
</evidence>
<keyword evidence="2 4" id="KW-0808">Transferase</keyword>
<dbReference type="AlphaFoldDB" id="A0A9W6G750"/>
<dbReference type="SUPFAM" id="SSF53756">
    <property type="entry name" value="UDP-Glycosyltransferase/glycogen phosphorylase"/>
    <property type="match status" value="1"/>
</dbReference>
<organism evidence="4 5">
    <name type="scientific">Glycomyces algeriensis</name>
    <dbReference type="NCBI Taxonomy" id="256037"/>
    <lineage>
        <taxon>Bacteria</taxon>
        <taxon>Bacillati</taxon>
        <taxon>Actinomycetota</taxon>
        <taxon>Actinomycetes</taxon>
        <taxon>Glycomycetales</taxon>
        <taxon>Glycomycetaceae</taxon>
        <taxon>Glycomyces</taxon>
    </lineage>
</organism>
<proteinExistence type="predicted"/>
<protein>
    <submittedName>
        <fullName evidence="4">Glycosyl transferase family 1</fullName>
    </submittedName>
</protein>
<gene>
    <name evidence="4" type="ORF">GALLR39Z86_15860</name>
</gene>
<evidence type="ECO:0000313" key="5">
    <source>
        <dbReference type="Proteomes" id="UP001144313"/>
    </source>
</evidence>
<evidence type="ECO:0000256" key="2">
    <source>
        <dbReference type="ARBA" id="ARBA00022679"/>
    </source>
</evidence>
<dbReference type="Pfam" id="PF13579">
    <property type="entry name" value="Glyco_trans_4_4"/>
    <property type="match status" value="1"/>
</dbReference>
<dbReference type="PANTHER" id="PTHR12526">
    <property type="entry name" value="GLYCOSYLTRANSFERASE"/>
    <property type="match status" value="1"/>
</dbReference>
<evidence type="ECO:0000313" key="4">
    <source>
        <dbReference type="EMBL" id="GLI41736.1"/>
    </source>
</evidence>
<dbReference type="RefSeq" id="WP_270115302.1">
    <property type="nucleotide sequence ID" value="NZ_BAAAOL010000003.1"/>
</dbReference>
<accession>A0A9W6G750</accession>
<sequence length="445" mass="49937">MRDEAPARPRVLYLAFYFPPSRASGVFRARATANYFAEAGWDVTVARVPQWFLTDVVGSTDEGLAATVDPRIATVSPALDDFAWETDIREFGRFRGNFPFLASRWHRWRQRFKFPDRYASWGESAVEEGLRLHVERPFDLVIATGNPFSAFGAAYELWRRTGVPYIVDYRDSWTLDLFTNEDAFPKGDKAWRWERRILDNAAEALFVNEALRSWHAERYPKAAERMHVVLNGWDPDVLPEIPASTADESRPLSFAYIGTLTANQPAGAMLDGFRHMAETGRHPGARLDLYGHLGFFAKYESRMRGELGLEEEQEQVHHHGPVSKSEIGEAYAASDVLVFLVGGSKYVTSGKIFEYMATGKPIVSVHEPGSAAEELLRDYPLWFNPGALEPAAVAAAMADAGDAARKADPELAESARTYGAGFTRYRALEAFERRARTIAADRSPR</sequence>
<dbReference type="EMBL" id="BSDT01000001">
    <property type="protein sequence ID" value="GLI41736.1"/>
    <property type="molecule type" value="Genomic_DNA"/>
</dbReference>
<reference evidence="4" key="1">
    <citation type="submission" date="2022-12" db="EMBL/GenBank/DDBJ databases">
        <title>Reference genome sequencing for broad-spectrum identification of bacterial and archaeal isolates by mass spectrometry.</title>
        <authorList>
            <person name="Sekiguchi Y."/>
            <person name="Tourlousse D.M."/>
        </authorList>
    </citation>
    <scope>NUCLEOTIDE SEQUENCE</scope>
    <source>
        <strain evidence="4">LLR39Z86</strain>
    </source>
</reference>
<comment type="caution">
    <text evidence="4">The sequence shown here is derived from an EMBL/GenBank/DDBJ whole genome shotgun (WGS) entry which is preliminary data.</text>
</comment>
<dbReference type="Gene3D" id="3.40.50.2000">
    <property type="entry name" value="Glycogen Phosphorylase B"/>
    <property type="match status" value="2"/>
</dbReference>
<name>A0A9W6G750_9ACTN</name>
<keyword evidence="5" id="KW-1185">Reference proteome</keyword>
<dbReference type="Pfam" id="PF13692">
    <property type="entry name" value="Glyco_trans_1_4"/>
    <property type="match status" value="1"/>
</dbReference>
<keyword evidence="1" id="KW-0328">Glycosyltransferase</keyword>